<gene>
    <name evidence="20 22" type="primary">glmU</name>
    <name evidence="22" type="ORF">C095_10615</name>
</gene>
<dbReference type="GO" id="GO:0003977">
    <property type="term" value="F:UDP-N-acetylglucosamine diphosphorylase activity"/>
    <property type="evidence" value="ECO:0007669"/>
    <property type="project" value="UniProtKB-UniRule"/>
</dbReference>
<feature type="binding site" evidence="20">
    <location>
        <position position="402"/>
    </location>
    <ligand>
        <name>acetyl-CoA</name>
        <dbReference type="ChEBI" id="CHEBI:57288"/>
    </ligand>
</feature>
<reference evidence="22 23" key="1">
    <citation type="submission" date="2013-08" db="EMBL/GenBank/DDBJ databases">
        <title>An opportunistic ruminal bacterium that causes liver abscesses in cattle.</title>
        <authorList>
            <person name="Benahmed F.H."/>
            <person name="Rasmussen M."/>
            <person name="Harbottle H."/>
            <person name="Soppet D."/>
            <person name="Nagaraja T.G."/>
            <person name="Davidson M."/>
        </authorList>
    </citation>
    <scope>NUCLEOTIDE SEQUENCE [LARGE SCALE GENOMIC DNA]</scope>
    <source>
        <strain evidence="22 23">B35</strain>
    </source>
</reference>
<dbReference type="HAMAP" id="MF_01631">
    <property type="entry name" value="GlmU"/>
    <property type="match status" value="1"/>
</dbReference>
<feature type="binding site" evidence="20">
    <location>
        <position position="138"/>
    </location>
    <ligand>
        <name>UDP-N-acetyl-alpha-D-glucosamine</name>
        <dbReference type="ChEBI" id="CHEBI:57705"/>
    </ligand>
</feature>
<feature type="binding site" evidence="20">
    <location>
        <position position="22"/>
    </location>
    <ligand>
        <name>UDP-N-acetyl-alpha-D-glucosamine</name>
        <dbReference type="ChEBI" id="CHEBI:57705"/>
    </ligand>
</feature>
<evidence type="ECO:0000256" key="13">
    <source>
        <dbReference type="ARBA" id="ARBA00022984"/>
    </source>
</evidence>
<feature type="binding site" evidence="20">
    <location>
        <position position="225"/>
    </location>
    <ligand>
        <name>UDP-N-acetyl-alpha-D-glucosamine</name>
        <dbReference type="ChEBI" id="CHEBI:57705"/>
    </ligand>
</feature>
<accession>A0A017H4R9</accession>
<feature type="binding site" evidence="20">
    <location>
        <position position="167"/>
    </location>
    <ligand>
        <name>UDP-N-acetyl-alpha-D-glucosamine</name>
        <dbReference type="ChEBI" id="CHEBI:57705"/>
    </ligand>
</feature>
<feature type="binding site" evidence="20">
    <location>
        <position position="348"/>
    </location>
    <ligand>
        <name>UDP-N-acetyl-alpha-D-glucosamine</name>
        <dbReference type="ChEBI" id="CHEBI:57705"/>
    </ligand>
</feature>
<feature type="binding site" evidence="20">
    <location>
        <position position="71"/>
    </location>
    <ligand>
        <name>UDP-N-acetyl-alpha-D-glucosamine</name>
        <dbReference type="ChEBI" id="CHEBI:57705"/>
    </ligand>
</feature>
<evidence type="ECO:0000313" key="22">
    <source>
        <dbReference type="EMBL" id="KID48389.1"/>
    </source>
</evidence>
<evidence type="ECO:0000259" key="21">
    <source>
        <dbReference type="Pfam" id="PF00483"/>
    </source>
</evidence>
<dbReference type="InterPro" id="IPR038009">
    <property type="entry name" value="GlmU_C_LbH"/>
</dbReference>
<feature type="active site" description="Proton acceptor" evidence="20">
    <location>
        <position position="360"/>
    </location>
</feature>
<dbReference type="Gene3D" id="2.160.10.10">
    <property type="entry name" value="Hexapeptide repeat proteins"/>
    <property type="match status" value="1"/>
</dbReference>
<feature type="binding site" evidence="20">
    <location>
        <position position="437"/>
    </location>
    <ligand>
        <name>acetyl-CoA</name>
        <dbReference type="ChEBI" id="CHEBI:57288"/>
    </ligand>
</feature>
<evidence type="ECO:0000256" key="16">
    <source>
        <dbReference type="ARBA" id="ARBA00023316"/>
    </source>
</evidence>
<evidence type="ECO:0000256" key="2">
    <source>
        <dbReference type="ARBA" id="ARBA00005166"/>
    </source>
</evidence>
<feature type="domain" description="Nucleotidyl transferase" evidence="21">
    <location>
        <begin position="4"/>
        <end position="217"/>
    </location>
</feature>
<dbReference type="InterPro" id="IPR005835">
    <property type="entry name" value="NTP_transferase_dom"/>
</dbReference>
<dbReference type="NCBIfam" id="NF010934">
    <property type="entry name" value="PRK14354.1"/>
    <property type="match status" value="1"/>
</dbReference>
<keyword evidence="11 20" id="KW-0460">Magnesium</keyword>
<evidence type="ECO:0000256" key="20">
    <source>
        <dbReference type="HAMAP-Rule" id="MF_01631"/>
    </source>
</evidence>
<feature type="region of interest" description="N-acetyltransferase" evidence="20">
    <location>
        <begin position="249"/>
        <end position="452"/>
    </location>
</feature>
<evidence type="ECO:0000256" key="19">
    <source>
        <dbReference type="ARBA" id="ARBA00049628"/>
    </source>
</evidence>
<feature type="binding site" evidence="20">
    <location>
        <position position="225"/>
    </location>
    <ligand>
        <name>Mg(2+)</name>
        <dbReference type="ChEBI" id="CHEBI:18420"/>
    </ligand>
</feature>
<evidence type="ECO:0000256" key="12">
    <source>
        <dbReference type="ARBA" id="ARBA00022960"/>
    </source>
</evidence>
<dbReference type="PROSITE" id="PS00101">
    <property type="entry name" value="HEXAPEP_TRANSFERASES"/>
    <property type="match status" value="1"/>
</dbReference>
<dbReference type="GO" id="GO:0006048">
    <property type="term" value="P:UDP-N-acetylglucosamine biosynthetic process"/>
    <property type="evidence" value="ECO:0007669"/>
    <property type="project" value="UniProtKB-UniPathway"/>
</dbReference>
<dbReference type="InterPro" id="IPR050065">
    <property type="entry name" value="GlmU-like"/>
</dbReference>
<evidence type="ECO:0000313" key="23">
    <source>
        <dbReference type="Proteomes" id="UP000031184"/>
    </source>
</evidence>
<evidence type="ECO:0000256" key="5">
    <source>
        <dbReference type="ARBA" id="ARBA00007947"/>
    </source>
</evidence>
<evidence type="ECO:0000256" key="6">
    <source>
        <dbReference type="ARBA" id="ARBA00022490"/>
    </source>
</evidence>
<keyword evidence="6 20" id="KW-0963">Cytoplasm</keyword>
<evidence type="ECO:0000256" key="10">
    <source>
        <dbReference type="ARBA" id="ARBA00022737"/>
    </source>
</evidence>
<dbReference type="Gene3D" id="3.90.550.10">
    <property type="entry name" value="Spore Coat Polysaccharide Biosynthesis Protein SpsA, Chain A"/>
    <property type="match status" value="1"/>
</dbReference>
<evidence type="ECO:0000256" key="18">
    <source>
        <dbReference type="ARBA" id="ARBA00048493"/>
    </source>
</evidence>
<dbReference type="InterPro" id="IPR005882">
    <property type="entry name" value="Bifunctional_GlmU"/>
</dbReference>
<dbReference type="NCBIfam" id="NF010933">
    <property type="entry name" value="PRK14353.1"/>
    <property type="match status" value="1"/>
</dbReference>
<dbReference type="NCBIfam" id="TIGR01173">
    <property type="entry name" value="glmU"/>
    <property type="match status" value="1"/>
</dbReference>
<feature type="binding site" evidence="20">
    <location>
        <position position="330"/>
    </location>
    <ligand>
        <name>UDP-N-acetyl-alpha-D-glucosamine</name>
        <dbReference type="ChEBI" id="CHEBI:57705"/>
    </ligand>
</feature>
<evidence type="ECO:0000256" key="9">
    <source>
        <dbReference type="ARBA" id="ARBA00022723"/>
    </source>
</evidence>
<dbReference type="EC" id="2.7.7.23" evidence="20"/>
<keyword evidence="12 20" id="KW-0133">Cell shape</keyword>
<evidence type="ECO:0000256" key="3">
    <source>
        <dbReference type="ARBA" id="ARBA00005208"/>
    </source>
</evidence>
<dbReference type="UniPathway" id="UPA00973"/>
<protein>
    <recommendedName>
        <fullName evidence="20">Bifunctional protein GlmU</fullName>
    </recommendedName>
    <domain>
        <recommendedName>
            <fullName evidence="20">UDP-N-acetylglucosamine pyrophosphorylase</fullName>
            <ecNumber evidence="20">2.7.7.23</ecNumber>
        </recommendedName>
        <alternativeName>
            <fullName evidence="20">N-acetylglucosamine-1-phosphate uridyltransferase</fullName>
        </alternativeName>
    </domain>
    <domain>
        <recommendedName>
            <fullName evidence="20">Glucosamine-1-phosphate N-acetyltransferase</fullName>
            <ecNumber evidence="20">2.3.1.157</ecNumber>
        </recommendedName>
    </domain>
</protein>
<evidence type="ECO:0000256" key="14">
    <source>
        <dbReference type="ARBA" id="ARBA00023268"/>
    </source>
</evidence>
<dbReference type="CDD" id="cd03353">
    <property type="entry name" value="LbH_GlmU_C"/>
    <property type="match status" value="1"/>
</dbReference>
<dbReference type="Pfam" id="PF00483">
    <property type="entry name" value="NTP_transferase"/>
    <property type="match status" value="1"/>
</dbReference>
<dbReference type="Proteomes" id="UP000031184">
    <property type="component" value="Unassembled WGS sequence"/>
</dbReference>
<comment type="cofactor">
    <cofactor evidence="20">
        <name>Mg(2+)</name>
        <dbReference type="ChEBI" id="CHEBI:18420"/>
    </cofactor>
    <text evidence="20">Binds 1 Mg(2+) ion per subunit.</text>
</comment>
<comment type="catalytic activity">
    <reaction evidence="18 20">
        <text>N-acetyl-alpha-D-glucosamine 1-phosphate + UTP + H(+) = UDP-N-acetyl-alpha-D-glucosamine + diphosphate</text>
        <dbReference type="Rhea" id="RHEA:13509"/>
        <dbReference type="ChEBI" id="CHEBI:15378"/>
        <dbReference type="ChEBI" id="CHEBI:33019"/>
        <dbReference type="ChEBI" id="CHEBI:46398"/>
        <dbReference type="ChEBI" id="CHEBI:57705"/>
        <dbReference type="ChEBI" id="CHEBI:57776"/>
        <dbReference type="EC" id="2.7.7.23"/>
    </reaction>
</comment>
<dbReference type="GO" id="GO:0009245">
    <property type="term" value="P:lipid A biosynthetic process"/>
    <property type="evidence" value="ECO:0007669"/>
    <property type="project" value="UniProtKB-UniRule"/>
</dbReference>
<keyword evidence="7 20" id="KW-0808">Transferase</keyword>
<feature type="binding site" evidence="20">
    <location>
        <position position="101"/>
    </location>
    <ligand>
        <name>Mg(2+)</name>
        <dbReference type="ChEBI" id="CHEBI:18420"/>
    </ligand>
</feature>
<feature type="binding site" evidence="20">
    <location>
        <begin position="8"/>
        <end position="11"/>
    </location>
    <ligand>
        <name>UDP-N-acetyl-alpha-D-glucosamine</name>
        <dbReference type="ChEBI" id="CHEBI:57705"/>
    </ligand>
</feature>
<dbReference type="CDD" id="cd02540">
    <property type="entry name" value="GT2_GlmU_N_bac"/>
    <property type="match status" value="1"/>
</dbReference>
<comment type="pathway">
    <text evidence="2 20">Nucleotide-sugar biosynthesis; UDP-N-acetyl-alpha-D-glucosamine biosynthesis; N-acetyl-alpha-D-glucosamine 1-phosphate from alpha-D-glucosamine 6-phosphate (route II): step 2/2.</text>
</comment>
<comment type="subcellular location">
    <subcellularLocation>
        <location evidence="1 20">Cytoplasm</location>
    </subcellularLocation>
</comment>
<proteinExistence type="inferred from homology"/>
<keyword evidence="14 20" id="KW-0511">Multifunctional enzyme</keyword>
<dbReference type="Pfam" id="PF00132">
    <property type="entry name" value="Hexapep"/>
    <property type="match status" value="1"/>
</dbReference>
<dbReference type="RefSeq" id="WP_039122484.1">
    <property type="nucleotide sequence ID" value="NZ_AOJP01000012.1"/>
</dbReference>
<dbReference type="InterPro" id="IPR029044">
    <property type="entry name" value="Nucleotide-diphossugar_trans"/>
</dbReference>
<dbReference type="SUPFAM" id="SSF51161">
    <property type="entry name" value="Trimeric LpxA-like enzymes"/>
    <property type="match status" value="1"/>
</dbReference>
<evidence type="ECO:0000256" key="11">
    <source>
        <dbReference type="ARBA" id="ARBA00022842"/>
    </source>
</evidence>
<dbReference type="InterPro" id="IPR018357">
    <property type="entry name" value="Hexapep_transf_CS"/>
</dbReference>
<evidence type="ECO:0000256" key="7">
    <source>
        <dbReference type="ARBA" id="ARBA00022679"/>
    </source>
</evidence>
<dbReference type="GO" id="GO:0016020">
    <property type="term" value="C:membrane"/>
    <property type="evidence" value="ECO:0007669"/>
    <property type="project" value="GOC"/>
</dbReference>
<dbReference type="EC" id="2.3.1.157" evidence="20"/>
<comment type="pathway">
    <text evidence="3 20">Nucleotide-sugar biosynthesis; UDP-N-acetyl-alpha-D-glucosamine biosynthesis; UDP-N-acetyl-alpha-D-glucosamine from N-acetyl-alpha-D-glucosamine 1-phosphate: step 1/1.</text>
</comment>
<keyword evidence="8 20" id="KW-0548">Nucleotidyltransferase</keyword>
<keyword evidence="9 20" id="KW-0479">Metal-binding</keyword>
<feature type="binding site" evidence="20">
    <location>
        <position position="152"/>
    </location>
    <ligand>
        <name>UDP-N-acetyl-alpha-D-glucosamine</name>
        <dbReference type="ChEBI" id="CHEBI:57705"/>
    </ligand>
</feature>
<feature type="binding site" evidence="20">
    <location>
        <begin position="383"/>
        <end position="384"/>
    </location>
    <ligand>
        <name>acetyl-CoA</name>
        <dbReference type="ChEBI" id="CHEBI:57288"/>
    </ligand>
</feature>
<comment type="function">
    <text evidence="19 20">Catalyzes the last two sequential reactions in the de novo biosynthetic pathway for UDP-N-acetylglucosamine (UDP-GlcNAc). The C-terminal domain catalyzes the transfer of acetyl group from acetyl coenzyme A to glucosamine-1-phosphate (GlcN-1-P) to produce N-acetylglucosamine-1-phosphate (GlcNAc-1-P), which is converted into UDP-GlcNAc by the transfer of uridine 5-monophosphate (from uridine 5-triphosphate), a reaction catalyzed by the N-terminal domain.</text>
</comment>
<keyword evidence="16 20" id="KW-0961">Cell wall biogenesis/degradation</keyword>
<sequence length="452" mass="50234">MSLKTLILAAGKGTRMKSELPKVLHRVNGKAMLHKILEVVNSLQPEENILILGYKREEILKTLVNCSYVVQEEQLGTGHAILQAKEKLERYHGDIMVLYGDTPLLREETLQALYQYHREQKATTTVLTAIYENPFGYGRILKQDGKVLGIVEEKEATEEQKRIQEINAGVYCFDSQALWKALSQIDNHNEKGEYYLTDVLSIQAQEGKKVLSYQLEDAQEILGVNSKVELAEASKMLRERKNKKLMEAGVVLLDPTITYVEEDVEIGQDTVLAPTVVLQGKTIVGKQCEILGNTRIVDSQLGDKVIVESSVIEESILEEGVTMGPFAHLRPKTHLKKKVHIGNFVEVKKSVLEEGVKAGHLTYLGDAHVGERTNIGAGTITCNYDGVNKFPTNIGKDVFIGSDSMLVAPVTIGENALIGAGSVITKDVPENALAVERNKQIIKHEWRKKNGR</sequence>
<feature type="binding site" evidence="20">
    <location>
        <position position="377"/>
    </location>
    <ligand>
        <name>acetyl-CoA</name>
        <dbReference type="ChEBI" id="CHEBI:57288"/>
    </ligand>
</feature>
<dbReference type="InterPro" id="IPR001451">
    <property type="entry name" value="Hexapep"/>
</dbReference>
<evidence type="ECO:0000256" key="4">
    <source>
        <dbReference type="ARBA" id="ARBA00007707"/>
    </source>
</evidence>
<dbReference type="AlphaFoldDB" id="A0A017H4R9"/>
<name>A0A017H4R9_9FUSO</name>
<feature type="binding site" evidence="20">
    <location>
        <position position="363"/>
    </location>
    <ligand>
        <name>UDP-N-acetyl-alpha-D-glucosamine</name>
        <dbReference type="ChEBI" id="CHEBI:57705"/>
    </ligand>
</feature>
<dbReference type="GO" id="GO:0008360">
    <property type="term" value="P:regulation of cell shape"/>
    <property type="evidence" value="ECO:0007669"/>
    <property type="project" value="UniProtKB-KW"/>
</dbReference>
<evidence type="ECO:0000256" key="1">
    <source>
        <dbReference type="ARBA" id="ARBA00004496"/>
    </source>
</evidence>
<feature type="binding site" evidence="20">
    <location>
        <position position="420"/>
    </location>
    <ligand>
        <name>acetyl-CoA</name>
        <dbReference type="ChEBI" id="CHEBI:57288"/>
    </ligand>
</feature>
<dbReference type="PANTHER" id="PTHR43584">
    <property type="entry name" value="NUCLEOTIDYL TRANSFERASE"/>
    <property type="match status" value="1"/>
</dbReference>
<dbReference type="GO" id="GO:0071555">
    <property type="term" value="P:cell wall organization"/>
    <property type="evidence" value="ECO:0007669"/>
    <property type="project" value="UniProtKB-KW"/>
</dbReference>
<evidence type="ECO:0000256" key="17">
    <source>
        <dbReference type="ARBA" id="ARBA00048247"/>
    </source>
</evidence>
<dbReference type="PANTHER" id="PTHR43584:SF3">
    <property type="entry name" value="BIFUNCTIONAL PROTEIN GLMU"/>
    <property type="match status" value="1"/>
</dbReference>
<keyword evidence="10 20" id="KW-0677">Repeat</keyword>
<feature type="region of interest" description="Pyrophosphorylase" evidence="20">
    <location>
        <begin position="1"/>
        <end position="227"/>
    </location>
</feature>
<dbReference type="GO" id="GO:0019134">
    <property type="term" value="F:glucosamine-1-phosphate N-acetyltransferase activity"/>
    <property type="evidence" value="ECO:0007669"/>
    <property type="project" value="UniProtKB-UniRule"/>
</dbReference>
<dbReference type="GO" id="GO:0005737">
    <property type="term" value="C:cytoplasm"/>
    <property type="evidence" value="ECO:0007669"/>
    <property type="project" value="UniProtKB-SubCell"/>
</dbReference>
<dbReference type="SUPFAM" id="SSF53448">
    <property type="entry name" value="Nucleotide-diphospho-sugar transferases"/>
    <property type="match status" value="1"/>
</dbReference>
<organism evidence="22 23">
    <name type="scientific">Fusobacterium necrophorum subsp. funduliforme B35</name>
    <dbReference type="NCBI Taxonomy" id="1226633"/>
    <lineage>
        <taxon>Bacteria</taxon>
        <taxon>Fusobacteriati</taxon>
        <taxon>Fusobacteriota</taxon>
        <taxon>Fusobacteriia</taxon>
        <taxon>Fusobacteriales</taxon>
        <taxon>Fusobacteriaceae</taxon>
        <taxon>Fusobacterium</taxon>
    </lineage>
</organism>
<feature type="binding site" evidence="20">
    <location>
        <begin position="76"/>
        <end position="77"/>
    </location>
    <ligand>
        <name>UDP-N-acetyl-alpha-D-glucosamine</name>
        <dbReference type="ChEBI" id="CHEBI:57705"/>
    </ligand>
</feature>
<dbReference type="UniPathway" id="UPA00113">
    <property type="reaction ID" value="UER00532"/>
</dbReference>
<comment type="pathway">
    <text evidence="20">Bacterial outer membrane biogenesis; LPS lipid A biosynthesis.</text>
</comment>
<evidence type="ECO:0000256" key="8">
    <source>
        <dbReference type="ARBA" id="ARBA00022695"/>
    </source>
</evidence>
<comment type="subunit">
    <text evidence="20">Homotrimer.</text>
</comment>
<comment type="caution">
    <text evidence="22">The sequence shown here is derived from an EMBL/GenBank/DDBJ whole genome shotgun (WGS) entry which is preliminary data.</text>
</comment>
<dbReference type="InterPro" id="IPR011004">
    <property type="entry name" value="Trimer_LpxA-like_sf"/>
</dbReference>
<comment type="similarity">
    <text evidence="4 20">In the C-terminal section; belongs to the transferase hexapeptide repeat family.</text>
</comment>
<dbReference type="EMBL" id="AUZI01000026">
    <property type="protein sequence ID" value="KID48389.1"/>
    <property type="molecule type" value="Genomic_DNA"/>
</dbReference>
<keyword evidence="15 20" id="KW-0012">Acyltransferase</keyword>
<evidence type="ECO:0000256" key="15">
    <source>
        <dbReference type="ARBA" id="ARBA00023315"/>
    </source>
</evidence>
<dbReference type="GO" id="GO:0009252">
    <property type="term" value="P:peptidoglycan biosynthetic process"/>
    <property type="evidence" value="ECO:0007669"/>
    <property type="project" value="UniProtKB-UniRule"/>
</dbReference>
<dbReference type="PATRIC" id="fig|1226633.4.peg.2154"/>
<dbReference type="GO" id="GO:0000902">
    <property type="term" value="P:cell morphogenesis"/>
    <property type="evidence" value="ECO:0007669"/>
    <property type="project" value="UniProtKB-UniRule"/>
</dbReference>
<feature type="binding site" evidence="20">
    <location>
        <begin position="99"/>
        <end position="101"/>
    </location>
    <ligand>
        <name>UDP-N-acetyl-alpha-D-glucosamine</name>
        <dbReference type="ChEBI" id="CHEBI:57705"/>
    </ligand>
</feature>
<feature type="region of interest" description="Linker" evidence="20">
    <location>
        <begin position="228"/>
        <end position="248"/>
    </location>
</feature>
<comment type="similarity">
    <text evidence="5 20">In the N-terminal section; belongs to the N-acetylglucosamine-1-phosphate uridyltransferase family.</text>
</comment>
<dbReference type="GO" id="GO:0000287">
    <property type="term" value="F:magnesium ion binding"/>
    <property type="evidence" value="ECO:0007669"/>
    <property type="project" value="UniProtKB-UniRule"/>
</dbReference>
<keyword evidence="13 20" id="KW-0573">Peptidoglycan synthesis</keyword>
<dbReference type="OrthoDB" id="9775031at2"/>
<feature type="binding site" evidence="20">
    <location>
        <position position="374"/>
    </location>
    <ligand>
        <name>UDP-N-acetyl-alpha-D-glucosamine</name>
        <dbReference type="ChEBI" id="CHEBI:57705"/>
    </ligand>
</feature>
<comment type="catalytic activity">
    <reaction evidence="17 20">
        <text>alpha-D-glucosamine 1-phosphate + acetyl-CoA = N-acetyl-alpha-D-glucosamine 1-phosphate + CoA + H(+)</text>
        <dbReference type="Rhea" id="RHEA:13725"/>
        <dbReference type="ChEBI" id="CHEBI:15378"/>
        <dbReference type="ChEBI" id="CHEBI:57287"/>
        <dbReference type="ChEBI" id="CHEBI:57288"/>
        <dbReference type="ChEBI" id="CHEBI:57776"/>
        <dbReference type="ChEBI" id="CHEBI:58516"/>
        <dbReference type="EC" id="2.3.1.157"/>
    </reaction>
</comment>